<dbReference type="Proteomes" id="UP000033072">
    <property type="component" value="Chromosome"/>
</dbReference>
<dbReference type="KEGG" id="mls:MSLAZ_1657"/>
<dbReference type="AlphaFoldDB" id="A0A0E3S7D0"/>
<dbReference type="EMBL" id="CP009515">
    <property type="protein sequence ID" value="AKB74918.1"/>
    <property type="molecule type" value="Genomic_DNA"/>
</dbReference>
<organism evidence="1 2">
    <name type="scientific">Methanosarcina lacustris Z-7289</name>
    <dbReference type="NCBI Taxonomy" id="1434111"/>
    <lineage>
        <taxon>Archaea</taxon>
        <taxon>Methanobacteriati</taxon>
        <taxon>Methanobacteriota</taxon>
        <taxon>Stenosarchaea group</taxon>
        <taxon>Methanomicrobia</taxon>
        <taxon>Methanosarcinales</taxon>
        <taxon>Methanosarcinaceae</taxon>
        <taxon>Methanosarcina</taxon>
    </lineage>
</organism>
<reference evidence="1 2" key="1">
    <citation type="submission" date="2014-07" db="EMBL/GenBank/DDBJ databases">
        <title>Methanogenic archaea and the global carbon cycle.</title>
        <authorList>
            <person name="Henriksen J.R."/>
            <person name="Luke J."/>
            <person name="Reinhart S."/>
            <person name="Benedict M.N."/>
            <person name="Youngblut N.D."/>
            <person name="Metcalf M.E."/>
            <person name="Whitaker R.J."/>
            <person name="Metcalf W.W."/>
        </authorList>
    </citation>
    <scope>NUCLEOTIDE SEQUENCE [LARGE SCALE GENOMIC DNA]</scope>
    <source>
        <strain evidence="1 2">Z-7289</strain>
    </source>
</reference>
<gene>
    <name evidence="1" type="ORF">MSLAZ_1657</name>
</gene>
<protein>
    <submittedName>
        <fullName evidence="1">Uncharacterized protein</fullName>
    </submittedName>
</protein>
<evidence type="ECO:0000313" key="2">
    <source>
        <dbReference type="Proteomes" id="UP000033072"/>
    </source>
</evidence>
<accession>A0A0E3S7D0</accession>
<name>A0A0E3S7D0_9EURY</name>
<sequence length="75" mass="8650">MGCKKITGYVNGDNSQFFIKRGININKGYCLKHKSKIKLNTPKWGRINLLFGISGLIQERIMWNIGMTLMKKLFT</sequence>
<proteinExistence type="predicted"/>
<evidence type="ECO:0000313" key="1">
    <source>
        <dbReference type="EMBL" id="AKB74918.1"/>
    </source>
</evidence>
<dbReference type="HOGENOM" id="CLU_2662354_0_0_2"/>
<keyword evidence="2" id="KW-1185">Reference proteome</keyword>